<dbReference type="PANTHER" id="PTHR11409">
    <property type="entry name" value="ADENOSINE DEAMINASE"/>
    <property type="match status" value="1"/>
</dbReference>
<keyword evidence="7" id="KW-0732">Signal</keyword>
<evidence type="ECO:0000256" key="9">
    <source>
        <dbReference type="ARBA" id="ARBA00047764"/>
    </source>
</evidence>
<dbReference type="Proteomes" id="UP000292957">
    <property type="component" value="Unassembled WGS sequence"/>
</dbReference>
<dbReference type="Pfam" id="PF00962">
    <property type="entry name" value="A_deaminase"/>
    <property type="match status" value="1"/>
</dbReference>
<sequence length="538" mass="60959">MDEYLKRREEFIQQDQALRPDRAAAGVLSSDEHRADEILRSIRKTEARTIWGHELNVEHYHGSKQMFPGMEFLTARQTIITTKLFDILSKMPKGGLLHAHLDATVRPDVLLRLALSQPAVHIRAPGNLTLGNLKTVPPEFRALPQTEWTTSASVTEAGYVAGSWVPIHNARSTFSEALGGPEGFDRWVTGALTIDPSEAYGTHNTTDRIWDKFESIFGVSDGLFRYVPIFKKYIREFLLSSVDDGISYVEPRILFWYKYMVGEDGVENVPHRVWFQIYESVLADIKADLAAQGRADEFVGSKIIYSTMRELTLDELEWYLEDCLALKQEFPHLVAGFDLVGHEDSLKPLIDYVEPFMRFKARQQELGVEIPFIFHAGETLGDGTKADMNLYDAILLGTKRIGHGFSIFKHPEVMKVCRERNICLEMCPISNEILRLTGSMPMHPLPSVLNHGVHVALCSDDPSAFGNMGLSFDYFQVFVASEVNGLATLRQFVWDSITASFYSCLGDQEKKRAFGILDRQWAKFINDILDRDTTHRSA</sequence>
<comment type="cofactor">
    <cofactor evidence="1">
        <name>Zn(2+)</name>
        <dbReference type="ChEBI" id="CHEBI:29105"/>
    </cofactor>
</comment>
<evidence type="ECO:0000256" key="2">
    <source>
        <dbReference type="ARBA" id="ARBA00004613"/>
    </source>
</evidence>
<protein>
    <recommendedName>
        <fullName evidence="4">adenosine deaminase</fullName>
        <ecNumber evidence="4">3.5.4.4</ecNumber>
    </recommendedName>
</protein>
<dbReference type="GO" id="GO:0006154">
    <property type="term" value="P:adenosine catabolic process"/>
    <property type="evidence" value="ECO:0007669"/>
    <property type="project" value="TreeGrafter"/>
</dbReference>
<organism evidence="11">
    <name type="scientific">Dichomitus squalens</name>
    <dbReference type="NCBI Taxonomy" id="114155"/>
    <lineage>
        <taxon>Eukaryota</taxon>
        <taxon>Fungi</taxon>
        <taxon>Dikarya</taxon>
        <taxon>Basidiomycota</taxon>
        <taxon>Agaricomycotina</taxon>
        <taxon>Agaricomycetes</taxon>
        <taxon>Polyporales</taxon>
        <taxon>Polyporaceae</taxon>
        <taxon>Dichomitus</taxon>
    </lineage>
</organism>
<dbReference type="InterPro" id="IPR001365">
    <property type="entry name" value="A_deaminase_dom"/>
</dbReference>
<evidence type="ECO:0000256" key="6">
    <source>
        <dbReference type="ARBA" id="ARBA00022723"/>
    </source>
</evidence>
<evidence type="ECO:0000256" key="1">
    <source>
        <dbReference type="ARBA" id="ARBA00001947"/>
    </source>
</evidence>
<proteinExistence type="inferred from homology"/>
<accession>A0A4Q9N8X1</accession>
<gene>
    <name evidence="11" type="ORF">BD311DRAFT_679681</name>
</gene>
<keyword evidence="8 11" id="KW-0378">Hydrolase</keyword>
<dbReference type="Gene3D" id="3.20.20.140">
    <property type="entry name" value="Metal-dependent hydrolases"/>
    <property type="match status" value="1"/>
</dbReference>
<dbReference type="FunFam" id="3.20.20.140:FF:000017">
    <property type="entry name" value="Adenosine deaminase 2"/>
    <property type="match status" value="1"/>
</dbReference>
<feature type="domain" description="Adenosine deaminase" evidence="10">
    <location>
        <begin position="210"/>
        <end position="503"/>
    </location>
</feature>
<dbReference type="GO" id="GO:0046103">
    <property type="term" value="P:inosine biosynthetic process"/>
    <property type="evidence" value="ECO:0007669"/>
    <property type="project" value="TreeGrafter"/>
</dbReference>
<evidence type="ECO:0000256" key="4">
    <source>
        <dbReference type="ARBA" id="ARBA00012784"/>
    </source>
</evidence>
<comment type="similarity">
    <text evidence="3">Belongs to the metallo-dependent hydrolases superfamily. Adenosine and AMP deaminases family. ADGF subfamily.</text>
</comment>
<evidence type="ECO:0000256" key="3">
    <source>
        <dbReference type="ARBA" id="ARBA00006083"/>
    </source>
</evidence>
<dbReference type="GO" id="GO:0004000">
    <property type="term" value="F:adenosine deaminase activity"/>
    <property type="evidence" value="ECO:0007669"/>
    <property type="project" value="TreeGrafter"/>
</dbReference>
<evidence type="ECO:0000313" key="11">
    <source>
        <dbReference type="EMBL" id="TBU35456.1"/>
    </source>
</evidence>
<keyword evidence="6" id="KW-0479">Metal-binding</keyword>
<evidence type="ECO:0000256" key="5">
    <source>
        <dbReference type="ARBA" id="ARBA00022525"/>
    </source>
</evidence>
<comment type="catalytic activity">
    <reaction evidence="9">
        <text>adenosine + H2O + H(+) = inosine + NH4(+)</text>
        <dbReference type="Rhea" id="RHEA:24408"/>
        <dbReference type="ChEBI" id="CHEBI:15377"/>
        <dbReference type="ChEBI" id="CHEBI:15378"/>
        <dbReference type="ChEBI" id="CHEBI:16335"/>
        <dbReference type="ChEBI" id="CHEBI:17596"/>
        <dbReference type="ChEBI" id="CHEBI:28938"/>
        <dbReference type="EC" id="3.5.4.4"/>
    </reaction>
</comment>
<evidence type="ECO:0000259" key="10">
    <source>
        <dbReference type="Pfam" id="PF00962"/>
    </source>
</evidence>
<dbReference type="EMBL" id="ML143386">
    <property type="protein sequence ID" value="TBU35456.1"/>
    <property type="molecule type" value="Genomic_DNA"/>
</dbReference>
<name>A0A4Q9N8X1_9APHY</name>
<dbReference type="PANTHER" id="PTHR11409:SF39">
    <property type="entry name" value="ADENOSINE DEAMINASE 2"/>
    <property type="match status" value="1"/>
</dbReference>
<dbReference type="GO" id="GO:0046872">
    <property type="term" value="F:metal ion binding"/>
    <property type="evidence" value="ECO:0007669"/>
    <property type="project" value="UniProtKB-KW"/>
</dbReference>
<dbReference type="EC" id="3.5.4.4" evidence="4"/>
<dbReference type="InterPro" id="IPR006330">
    <property type="entry name" value="Ado/ade_deaminase"/>
</dbReference>
<evidence type="ECO:0000256" key="7">
    <source>
        <dbReference type="ARBA" id="ARBA00022729"/>
    </source>
</evidence>
<comment type="subcellular location">
    <subcellularLocation>
        <location evidence="2">Secreted</location>
    </subcellularLocation>
</comment>
<dbReference type="InterPro" id="IPR032466">
    <property type="entry name" value="Metal_Hydrolase"/>
</dbReference>
<dbReference type="SUPFAM" id="SSF51556">
    <property type="entry name" value="Metallo-dependent hydrolases"/>
    <property type="match status" value="1"/>
</dbReference>
<evidence type="ECO:0000256" key="8">
    <source>
        <dbReference type="ARBA" id="ARBA00022801"/>
    </source>
</evidence>
<reference evidence="11" key="1">
    <citation type="submission" date="2019-01" db="EMBL/GenBank/DDBJ databases">
        <title>Draft genome sequences of three monokaryotic isolates of the white-rot basidiomycete fungus Dichomitus squalens.</title>
        <authorList>
            <consortium name="DOE Joint Genome Institute"/>
            <person name="Lopez S.C."/>
            <person name="Andreopoulos B."/>
            <person name="Pangilinan J."/>
            <person name="Lipzen A."/>
            <person name="Riley R."/>
            <person name="Ahrendt S."/>
            <person name="Ng V."/>
            <person name="Barry K."/>
            <person name="Daum C."/>
            <person name="Grigoriev I.V."/>
            <person name="Hilden K.S."/>
            <person name="Makela M.R."/>
            <person name="de Vries R.P."/>
        </authorList>
    </citation>
    <scope>NUCLEOTIDE SEQUENCE [LARGE SCALE GENOMIC DNA]</scope>
    <source>
        <strain evidence="11">OM18370.1</strain>
    </source>
</reference>
<dbReference type="GO" id="GO:0005576">
    <property type="term" value="C:extracellular region"/>
    <property type="evidence" value="ECO:0007669"/>
    <property type="project" value="UniProtKB-SubCell"/>
</dbReference>
<keyword evidence="5" id="KW-0964">Secreted</keyword>
<dbReference type="OrthoDB" id="7202371at2759"/>
<dbReference type="AlphaFoldDB" id="A0A4Q9N8X1"/>